<dbReference type="CDD" id="cd08423">
    <property type="entry name" value="PBP2_LTTR_like_6"/>
    <property type="match status" value="1"/>
</dbReference>
<dbReference type="EMBL" id="CAJA01000011">
    <property type="protein sequence ID" value="CCH71760.1"/>
    <property type="molecule type" value="Genomic_DNA"/>
</dbReference>
<dbReference type="InterPro" id="IPR000847">
    <property type="entry name" value="LysR_HTH_N"/>
</dbReference>
<dbReference type="Gene3D" id="1.10.10.10">
    <property type="entry name" value="Winged helix-like DNA-binding domain superfamily/Winged helix DNA-binding domain"/>
    <property type="match status" value="1"/>
</dbReference>
<dbReference type="Proteomes" id="UP000035763">
    <property type="component" value="Unassembled WGS sequence"/>
</dbReference>
<dbReference type="Gene3D" id="3.40.190.290">
    <property type="match status" value="1"/>
</dbReference>
<dbReference type="PROSITE" id="PS50931">
    <property type="entry name" value="HTH_LYSR"/>
    <property type="match status" value="1"/>
</dbReference>
<keyword evidence="2" id="KW-0805">Transcription regulation</keyword>
<comment type="caution">
    <text evidence="6">The sequence shown here is derived from an EMBL/GenBank/DDBJ whole genome shotgun (WGS) entry which is preliminary data.</text>
</comment>
<gene>
    <name evidence="6" type="ORF">BN11_1080035</name>
</gene>
<dbReference type="GO" id="GO:0003677">
    <property type="term" value="F:DNA binding"/>
    <property type="evidence" value="ECO:0007669"/>
    <property type="project" value="UniProtKB-KW"/>
</dbReference>
<dbReference type="OrthoDB" id="4131546at2"/>
<evidence type="ECO:0000256" key="4">
    <source>
        <dbReference type="ARBA" id="ARBA00023163"/>
    </source>
</evidence>
<proteinExistence type="inferred from homology"/>
<organism evidence="6 7">
    <name type="scientific">Nostocoides australiense Ben110</name>
    <dbReference type="NCBI Taxonomy" id="1193182"/>
    <lineage>
        <taxon>Bacteria</taxon>
        <taxon>Bacillati</taxon>
        <taxon>Actinomycetota</taxon>
        <taxon>Actinomycetes</taxon>
        <taxon>Micrococcales</taxon>
        <taxon>Intrasporangiaceae</taxon>
        <taxon>Nostocoides</taxon>
    </lineage>
</organism>
<dbReference type="InterPro" id="IPR036388">
    <property type="entry name" value="WH-like_DNA-bd_sf"/>
</dbReference>
<evidence type="ECO:0000313" key="6">
    <source>
        <dbReference type="EMBL" id="CCH71760.1"/>
    </source>
</evidence>
<dbReference type="RefSeq" id="WP_048696615.1">
    <property type="nucleotide sequence ID" value="NZ_HG764815.1"/>
</dbReference>
<dbReference type="Pfam" id="PF03466">
    <property type="entry name" value="LysR_substrate"/>
    <property type="match status" value="1"/>
</dbReference>
<dbReference type="STRING" id="1193182.BN11_1080035"/>
<dbReference type="SUPFAM" id="SSF46785">
    <property type="entry name" value="Winged helix' DNA-binding domain"/>
    <property type="match status" value="1"/>
</dbReference>
<evidence type="ECO:0000313" key="7">
    <source>
        <dbReference type="Proteomes" id="UP000035763"/>
    </source>
</evidence>
<name>W6JTK6_9MICO</name>
<dbReference type="SUPFAM" id="SSF53850">
    <property type="entry name" value="Periplasmic binding protein-like II"/>
    <property type="match status" value="1"/>
</dbReference>
<comment type="similarity">
    <text evidence="1">Belongs to the LysR transcriptional regulatory family.</text>
</comment>
<dbReference type="PRINTS" id="PR00039">
    <property type="entry name" value="HTHLYSR"/>
</dbReference>
<reference evidence="6 7" key="1">
    <citation type="journal article" date="2013" name="ISME J.">
        <title>A metabolic model for members of the genus Tetrasphaera involved in enhanced biological phosphorus removal.</title>
        <authorList>
            <person name="Kristiansen R."/>
            <person name="Nguyen H.T.T."/>
            <person name="Saunders A.M."/>
            <person name="Nielsen J.L."/>
            <person name="Wimmer R."/>
            <person name="Le V.Q."/>
            <person name="McIlroy S.J."/>
            <person name="Petrovski S."/>
            <person name="Seviour R.J."/>
            <person name="Calteau A."/>
            <person name="Nielsen K.L."/>
            <person name="Nielsen P.H."/>
        </authorList>
    </citation>
    <scope>NUCLEOTIDE SEQUENCE [LARGE SCALE GENOMIC DNA]</scope>
    <source>
        <strain evidence="6 7">Ben110</strain>
    </source>
</reference>
<evidence type="ECO:0000256" key="3">
    <source>
        <dbReference type="ARBA" id="ARBA00023125"/>
    </source>
</evidence>
<accession>W6JTK6</accession>
<dbReference type="FunFam" id="1.10.10.10:FF:000001">
    <property type="entry name" value="LysR family transcriptional regulator"/>
    <property type="match status" value="1"/>
</dbReference>
<dbReference type="InterPro" id="IPR005119">
    <property type="entry name" value="LysR_subst-bd"/>
</dbReference>
<evidence type="ECO:0000259" key="5">
    <source>
        <dbReference type="PROSITE" id="PS50931"/>
    </source>
</evidence>
<dbReference type="AlphaFoldDB" id="W6JTK6"/>
<keyword evidence="4" id="KW-0804">Transcription</keyword>
<feature type="domain" description="HTH lysR-type" evidence="5">
    <location>
        <begin position="2"/>
        <end position="59"/>
    </location>
</feature>
<evidence type="ECO:0000256" key="2">
    <source>
        <dbReference type="ARBA" id="ARBA00023015"/>
    </source>
</evidence>
<dbReference type="PANTHER" id="PTHR30346:SF29">
    <property type="entry name" value="LYSR SUBSTRATE-BINDING"/>
    <property type="match status" value="1"/>
</dbReference>
<keyword evidence="3" id="KW-0238">DNA-binding</keyword>
<dbReference type="GO" id="GO:0003700">
    <property type="term" value="F:DNA-binding transcription factor activity"/>
    <property type="evidence" value="ECO:0007669"/>
    <property type="project" value="InterPro"/>
</dbReference>
<protein>
    <submittedName>
        <fullName evidence="6">Transcriptional regulator, LysR family</fullName>
    </submittedName>
</protein>
<dbReference type="InterPro" id="IPR036390">
    <property type="entry name" value="WH_DNA-bd_sf"/>
</dbReference>
<dbReference type="Pfam" id="PF00126">
    <property type="entry name" value="HTH_1"/>
    <property type="match status" value="1"/>
</dbReference>
<sequence length="302" mass="33348">MFDVGRLHVLLQVIERGSVTAAAARLNYTPSAVSQQLRRLEREVGQPLLIRHARGMEPTEAGQVLAGHARKVIRQLTAAESDLQEMAGLRRGQLSIGTFATVGSSFVPIAVQRFRALYPSIRLNIHSAREAALLTMLEEGSVGLSLLWDYEWRRLDPTQFALTTLFEDPTVLVVAADHRLARKRQVSMADLAEEQWIIRAAHPVVEVLQRSAAAAGFEPRISFEANDYQEAQAMVSVGFGIALAPRTAMTNKHPAVRIIPLGDSAPPRRIVAAHRHDRVRAAAEIAFHEVLIDVARDYAPQV</sequence>
<dbReference type="GO" id="GO:0032993">
    <property type="term" value="C:protein-DNA complex"/>
    <property type="evidence" value="ECO:0007669"/>
    <property type="project" value="TreeGrafter"/>
</dbReference>
<dbReference type="PANTHER" id="PTHR30346">
    <property type="entry name" value="TRANSCRIPTIONAL DUAL REGULATOR HCAR-RELATED"/>
    <property type="match status" value="1"/>
</dbReference>
<keyword evidence="7" id="KW-1185">Reference proteome</keyword>
<evidence type="ECO:0000256" key="1">
    <source>
        <dbReference type="ARBA" id="ARBA00009437"/>
    </source>
</evidence>